<evidence type="ECO:0000313" key="3">
    <source>
        <dbReference type="Proteomes" id="UP001432099"/>
    </source>
</evidence>
<dbReference type="Pfam" id="PF03960">
    <property type="entry name" value="ArsC"/>
    <property type="match status" value="1"/>
</dbReference>
<dbReference type="SUPFAM" id="SSF52833">
    <property type="entry name" value="Thioredoxin-like"/>
    <property type="match status" value="1"/>
</dbReference>
<dbReference type="Proteomes" id="UP001432099">
    <property type="component" value="Chromosome"/>
</dbReference>
<dbReference type="EMBL" id="AP028127">
    <property type="protein sequence ID" value="BEH90325.1"/>
    <property type="molecule type" value="Genomic_DNA"/>
</dbReference>
<comment type="similarity">
    <text evidence="1">Belongs to the ArsC family.</text>
</comment>
<keyword evidence="3" id="KW-1185">Reference proteome</keyword>
<dbReference type="InterPro" id="IPR036249">
    <property type="entry name" value="Thioredoxin-like_sf"/>
</dbReference>
<organism evidence="2 3">
    <name type="scientific">Turicibacter faecis</name>
    <dbReference type="NCBI Taxonomy" id="2963365"/>
    <lineage>
        <taxon>Bacteria</taxon>
        <taxon>Bacillati</taxon>
        <taxon>Bacillota</taxon>
        <taxon>Erysipelotrichia</taxon>
        <taxon>Erysipelotrichales</taxon>
        <taxon>Turicibacteraceae</taxon>
        <taxon>Turicibacter</taxon>
    </lineage>
</organism>
<evidence type="ECO:0000256" key="1">
    <source>
        <dbReference type="PROSITE-ProRule" id="PRU01282"/>
    </source>
</evidence>
<name>A0ABN6ZEE9_9FIRM</name>
<dbReference type="InterPro" id="IPR006660">
    <property type="entry name" value="Arsenate_reductase-like"/>
</dbReference>
<dbReference type="CDD" id="cd03036">
    <property type="entry name" value="ArsC_like"/>
    <property type="match status" value="1"/>
</dbReference>
<protein>
    <submittedName>
        <fullName evidence="2">Arsenate reductase</fullName>
    </submittedName>
</protein>
<dbReference type="PANTHER" id="PTHR30041">
    <property type="entry name" value="ARSENATE REDUCTASE"/>
    <property type="match status" value="1"/>
</dbReference>
<reference evidence="2" key="1">
    <citation type="journal article" date="2024" name="Int. J. Syst. Evol. Microbiol.">
        <title>Turicibacter faecis sp. nov., isolated from faeces of heart failure mouse model.</title>
        <authorList>
            <person name="Imamura Y."/>
            <person name="Motooka D."/>
            <person name="Nakajima Y."/>
            <person name="Ito S."/>
            <person name="Kitakaze M."/>
            <person name="Iida T."/>
            <person name="Nakamura S."/>
        </authorList>
    </citation>
    <scope>NUCLEOTIDE SEQUENCE</scope>
    <source>
        <strain evidence="2">TC023</strain>
    </source>
</reference>
<proteinExistence type="inferred from homology"/>
<sequence length="117" mass="13760">MNVLVYPKCTTCKKAIKWLKDNDVEAVVRHIVEEPLSRDEIKELHLKSGLEIKKFFNTSGMKYRELGLKDRLKEMSLDECYDLLASDGMLVKRPLAYDEEKVTLGFKEDTYNEQWKK</sequence>
<dbReference type="Gene3D" id="3.40.30.10">
    <property type="entry name" value="Glutaredoxin"/>
    <property type="match status" value="1"/>
</dbReference>
<evidence type="ECO:0000313" key="2">
    <source>
        <dbReference type="EMBL" id="BEH90325.1"/>
    </source>
</evidence>
<dbReference type="InterPro" id="IPR006504">
    <property type="entry name" value="Tscrpt_reg_Spx/MgsR"/>
</dbReference>
<dbReference type="NCBIfam" id="TIGR01617">
    <property type="entry name" value="arsC_related"/>
    <property type="match status" value="1"/>
</dbReference>
<gene>
    <name evidence="2" type="primary">arsC_1</name>
    <name evidence="2" type="ORF">T23_04270</name>
</gene>
<accession>A0ABN6ZEE9</accession>
<dbReference type="PROSITE" id="PS51353">
    <property type="entry name" value="ARSC"/>
    <property type="match status" value="1"/>
</dbReference>
<dbReference type="PANTHER" id="PTHR30041:SF8">
    <property type="entry name" value="PROTEIN YFFB"/>
    <property type="match status" value="1"/>
</dbReference>
<dbReference type="RefSeq" id="WP_161830952.1">
    <property type="nucleotide sequence ID" value="NZ_AP028127.1"/>
</dbReference>